<dbReference type="Proteomes" id="UP000038009">
    <property type="component" value="Unassembled WGS sequence"/>
</dbReference>
<comment type="caution">
    <text evidence="2">The sequence shown here is derived from an EMBL/GenBank/DDBJ whole genome shotgun (WGS) entry which is preliminary data.</text>
</comment>
<name>A0A0N0P594_LEPSE</name>
<feature type="compositionally biased region" description="Low complexity" evidence="1">
    <location>
        <begin position="231"/>
        <end position="243"/>
    </location>
</feature>
<dbReference type="AlphaFoldDB" id="A0A0N0P594"/>
<feature type="region of interest" description="Disordered" evidence="1">
    <location>
        <begin position="133"/>
        <end position="358"/>
    </location>
</feature>
<sequence>MDSQCISLGEEHVDSSLPQVGEKRSRAMSEASGHSNGDTGAVLTDIRCTIQNDKTENCCADEVEVSIEDATGAVTGDEVPLQPGSNDATPVSLPSETELEQEVLEVVEISDLTAPEVSHKEVHTGTEAALLQEESALEEESPCAAESHTITDRTTAVATVPEQKDGEEAEEEEGNEGSLPLDDSTENGETGSGEQEGKTMRISQMDEELSEAPEAVTTAITAAEHEKTAADDASAATLTKASSPHAFFEKDRANSCSQLGTQTQSRTAEVEKSEDEDATAAAAANPTVGTSNYVHRSTTGEASTNISEVSEAGTPPPPPSLLDDVEDEKASLSKRSANSTFASQGGSALCDRDEPVHA</sequence>
<gene>
    <name evidence="2" type="ORF">ABL78_5224</name>
</gene>
<reference evidence="2 3" key="1">
    <citation type="journal article" date="2015" name="PLoS Pathog.">
        <title>Leptomonas seymouri: Adaptations to the Dixenous Life Cycle Analyzed by Genome Sequencing, Transcriptome Profiling and Co-infection with Leishmania donovani.</title>
        <authorList>
            <person name="Kraeva N."/>
            <person name="Butenko A."/>
            <person name="Hlavacova J."/>
            <person name="Kostygov A."/>
            <person name="Myskova J."/>
            <person name="Grybchuk D."/>
            <person name="Lestinova T."/>
            <person name="Votypka J."/>
            <person name="Volf P."/>
            <person name="Opperdoes F."/>
            <person name="Flegontov P."/>
            <person name="Lukes J."/>
            <person name="Yurchenko V."/>
        </authorList>
    </citation>
    <scope>NUCLEOTIDE SEQUENCE [LARGE SCALE GENOMIC DNA]</scope>
    <source>
        <strain evidence="2 3">ATCC 30220</strain>
    </source>
</reference>
<feature type="compositionally biased region" description="Polar residues" evidence="1">
    <location>
        <begin position="254"/>
        <end position="267"/>
    </location>
</feature>
<dbReference type="EMBL" id="LJSK01000170">
    <property type="protein sequence ID" value="KPI85737.1"/>
    <property type="molecule type" value="Genomic_DNA"/>
</dbReference>
<feature type="region of interest" description="Disordered" evidence="1">
    <location>
        <begin position="1"/>
        <end position="38"/>
    </location>
</feature>
<proteinExistence type="predicted"/>
<evidence type="ECO:0000313" key="3">
    <source>
        <dbReference type="Proteomes" id="UP000038009"/>
    </source>
</evidence>
<feature type="compositionally biased region" description="Acidic residues" evidence="1">
    <location>
        <begin position="165"/>
        <end position="175"/>
    </location>
</feature>
<feature type="compositionally biased region" description="Polar residues" evidence="1">
    <location>
        <begin position="333"/>
        <end position="346"/>
    </location>
</feature>
<keyword evidence="3" id="KW-1185">Reference proteome</keyword>
<dbReference type="OMA" id="NCCADEV"/>
<evidence type="ECO:0000256" key="1">
    <source>
        <dbReference type="SAM" id="MobiDB-lite"/>
    </source>
</evidence>
<feature type="compositionally biased region" description="Polar residues" evidence="1">
    <location>
        <begin position="287"/>
        <end position="308"/>
    </location>
</feature>
<organism evidence="2 3">
    <name type="scientific">Leptomonas seymouri</name>
    <dbReference type="NCBI Taxonomy" id="5684"/>
    <lineage>
        <taxon>Eukaryota</taxon>
        <taxon>Discoba</taxon>
        <taxon>Euglenozoa</taxon>
        <taxon>Kinetoplastea</taxon>
        <taxon>Metakinetoplastina</taxon>
        <taxon>Trypanosomatida</taxon>
        <taxon>Trypanosomatidae</taxon>
        <taxon>Leishmaniinae</taxon>
        <taxon>Leptomonas</taxon>
    </lineage>
</organism>
<dbReference type="VEuPathDB" id="TriTrypDB:Lsey_0170_0210"/>
<protein>
    <submittedName>
        <fullName evidence="2">Uncharacterized protein</fullName>
    </submittedName>
</protein>
<accession>A0A0N0P594</accession>
<evidence type="ECO:0000313" key="2">
    <source>
        <dbReference type="EMBL" id="KPI85737.1"/>
    </source>
</evidence>